<dbReference type="EMBL" id="CM041548">
    <property type="protein sequence ID" value="KAI3358133.1"/>
    <property type="molecule type" value="Genomic_DNA"/>
</dbReference>
<sequence length="180" mass="20474">MVASEKPFVFTHVDGRPVEQPDPEPMEVEKTDERVVSIFLSDFAKNTHPIYFWQQTSEDITVCVRMPEGVTKDEVQFRLTADNISIGVQGFPPLLEGQLYAPVDPEASAWIIKNDKSLEVSLQKRSEGPMWPELVMGDRRGECVMSDEQAALIHERLTYLTSEDLVTVQHEHVYKVDILS</sequence>
<protein>
    <submittedName>
        <fullName evidence="1">Uncharacterized protein</fullName>
    </submittedName>
</protein>
<evidence type="ECO:0000313" key="1">
    <source>
        <dbReference type="EMBL" id="KAI3358133.1"/>
    </source>
</evidence>
<gene>
    <name evidence="1" type="ORF">L3Q82_003132</name>
</gene>
<accession>A0ACB8VUC5</accession>
<dbReference type="Proteomes" id="UP000831701">
    <property type="component" value="Chromosome 18"/>
</dbReference>
<name>A0ACB8VUC5_9TELE</name>
<keyword evidence="2" id="KW-1185">Reference proteome</keyword>
<comment type="caution">
    <text evidence="1">The sequence shown here is derived from an EMBL/GenBank/DDBJ whole genome shotgun (WGS) entry which is preliminary data.</text>
</comment>
<organism evidence="1 2">
    <name type="scientific">Scortum barcoo</name>
    <name type="common">barcoo grunter</name>
    <dbReference type="NCBI Taxonomy" id="214431"/>
    <lineage>
        <taxon>Eukaryota</taxon>
        <taxon>Metazoa</taxon>
        <taxon>Chordata</taxon>
        <taxon>Craniata</taxon>
        <taxon>Vertebrata</taxon>
        <taxon>Euteleostomi</taxon>
        <taxon>Actinopterygii</taxon>
        <taxon>Neopterygii</taxon>
        <taxon>Teleostei</taxon>
        <taxon>Neoteleostei</taxon>
        <taxon>Acanthomorphata</taxon>
        <taxon>Eupercaria</taxon>
        <taxon>Centrarchiformes</taxon>
        <taxon>Terapontoidei</taxon>
        <taxon>Terapontidae</taxon>
        <taxon>Scortum</taxon>
    </lineage>
</organism>
<reference evidence="1" key="1">
    <citation type="submission" date="2022-04" db="EMBL/GenBank/DDBJ databases">
        <title>Jade perch genome.</title>
        <authorList>
            <person name="Chao B."/>
        </authorList>
    </citation>
    <scope>NUCLEOTIDE SEQUENCE</scope>
    <source>
        <strain evidence="1">CB-2022</strain>
    </source>
</reference>
<evidence type="ECO:0000313" key="2">
    <source>
        <dbReference type="Proteomes" id="UP000831701"/>
    </source>
</evidence>
<proteinExistence type="predicted"/>